<dbReference type="PANTHER" id="PTHR36842">
    <property type="entry name" value="PROTEIN TOLB HOMOLOG"/>
    <property type="match status" value="1"/>
</dbReference>
<keyword evidence="5" id="KW-1185">Reference proteome</keyword>
<dbReference type="InterPro" id="IPR032466">
    <property type="entry name" value="Metal_Hydrolase"/>
</dbReference>
<dbReference type="InterPro" id="IPR006680">
    <property type="entry name" value="Amidohydro-rel"/>
</dbReference>
<feature type="domain" description="Amidohydrolase-related" evidence="3">
    <location>
        <begin position="984"/>
        <end position="1052"/>
    </location>
</feature>
<dbReference type="Gene3D" id="2.30.40.10">
    <property type="entry name" value="Urease, subunit C, domain 1"/>
    <property type="match status" value="2"/>
</dbReference>
<comment type="caution">
    <text evidence="4">The sequence shown here is derived from an EMBL/GenBank/DDBJ whole genome shotgun (WGS) entry which is preliminary data.</text>
</comment>
<dbReference type="SUPFAM" id="SSF69304">
    <property type="entry name" value="Tricorn protease N-terminal domain"/>
    <property type="match status" value="1"/>
</dbReference>
<dbReference type="PANTHER" id="PTHR36842:SF1">
    <property type="entry name" value="PROTEIN TOLB"/>
    <property type="match status" value="1"/>
</dbReference>
<dbReference type="InterPro" id="IPR011042">
    <property type="entry name" value="6-blade_b-propeller_TolB-like"/>
</dbReference>
<dbReference type="RefSeq" id="WP_380604719.1">
    <property type="nucleotide sequence ID" value="NZ_JBHSDU010000015.1"/>
</dbReference>
<feature type="chain" id="PRO_5047342447" evidence="2">
    <location>
        <begin position="25"/>
        <end position="1075"/>
    </location>
</feature>
<dbReference type="SUPFAM" id="SSF51556">
    <property type="entry name" value="Metallo-dependent hydrolases"/>
    <property type="match status" value="1"/>
</dbReference>
<dbReference type="InterPro" id="IPR011659">
    <property type="entry name" value="WD40"/>
</dbReference>
<accession>A0ABV8T4T4</accession>
<dbReference type="SUPFAM" id="SSF51338">
    <property type="entry name" value="Composite domain of metallo-dependent hydrolases"/>
    <property type="match status" value="1"/>
</dbReference>
<dbReference type="Proteomes" id="UP001595904">
    <property type="component" value="Unassembled WGS sequence"/>
</dbReference>
<dbReference type="Pfam" id="PF01979">
    <property type="entry name" value="Amidohydro_1"/>
    <property type="match status" value="1"/>
</dbReference>
<dbReference type="Pfam" id="PF26549">
    <property type="entry name" value="Tricorn_N"/>
    <property type="match status" value="1"/>
</dbReference>
<dbReference type="Pfam" id="PF07676">
    <property type="entry name" value="PD40"/>
    <property type="match status" value="2"/>
</dbReference>
<dbReference type="EMBL" id="JBHSDU010000015">
    <property type="protein sequence ID" value="MFC4313943.1"/>
    <property type="molecule type" value="Genomic_DNA"/>
</dbReference>
<feature type="signal peptide" evidence="2">
    <location>
        <begin position="1"/>
        <end position="24"/>
    </location>
</feature>
<organism evidence="4 5">
    <name type="scientific">Steroidobacter flavus</name>
    <dbReference type="NCBI Taxonomy" id="1842136"/>
    <lineage>
        <taxon>Bacteria</taxon>
        <taxon>Pseudomonadati</taxon>
        <taxon>Pseudomonadota</taxon>
        <taxon>Gammaproteobacteria</taxon>
        <taxon>Steroidobacterales</taxon>
        <taxon>Steroidobacteraceae</taxon>
        <taxon>Steroidobacter</taxon>
    </lineage>
</organism>
<dbReference type="Gene3D" id="2.120.10.30">
    <property type="entry name" value="TolB, C-terminal domain"/>
    <property type="match status" value="2"/>
</dbReference>
<reference evidence="5" key="1">
    <citation type="journal article" date="2019" name="Int. J. Syst. Evol. Microbiol.">
        <title>The Global Catalogue of Microorganisms (GCM) 10K type strain sequencing project: providing services to taxonomists for standard genome sequencing and annotation.</title>
        <authorList>
            <consortium name="The Broad Institute Genomics Platform"/>
            <consortium name="The Broad Institute Genome Sequencing Center for Infectious Disease"/>
            <person name="Wu L."/>
            <person name="Ma J."/>
        </authorList>
    </citation>
    <scope>NUCLEOTIDE SEQUENCE [LARGE SCALE GENOMIC DNA]</scope>
    <source>
        <strain evidence="5">CGMCC 1.10759</strain>
    </source>
</reference>
<name>A0ABV8T4T4_9GAMM</name>
<dbReference type="SUPFAM" id="SSF82171">
    <property type="entry name" value="DPP6 N-terminal domain-like"/>
    <property type="match status" value="1"/>
</dbReference>
<protein>
    <submittedName>
        <fullName evidence="4">Amidohydrolase family protein</fullName>
    </submittedName>
</protein>
<evidence type="ECO:0000313" key="4">
    <source>
        <dbReference type="EMBL" id="MFC4313943.1"/>
    </source>
</evidence>
<gene>
    <name evidence="4" type="ORF">ACFPN2_33020</name>
</gene>
<evidence type="ECO:0000259" key="3">
    <source>
        <dbReference type="Pfam" id="PF01979"/>
    </source>
</evidence>
<keyword evidence="2" id="KW-0732">Signal</keyword>
<comment type="similarity">
    <text evidence="1">Belongs to the TolB family.</text>
</comment>
<evidence type="ECO:0000256" key="2">
    <source>
        <dbReference type="SAM" id="SignalP"/>
    </source>
</evidence>
<sequence length="1075" mass="117605">MIRSAQAAMWVAFCLWIALAPARAEPTREISFTTTEGTWISLDVSPDGRTIVFDLLGDLYTLPVEGGQATALTRGIPYDTQPRFSPDGREIVFVSDSSGSENVWLMNVDGTNARKLTSETMAHFVSPSFTQNGKEILVSRHKPFTYQSSFELWLYHRDGGHGVTLVRSQPTPGMSMDSWNNAMGAIASGDGRYIYYSFARGFLANFSYEAGLPRAMPYWQVRRRDRRTGEEVDVTAAAGSGMRPVLSPDGRNLVYGTRNRASTNLMIRDLRTGDERLLIAGVQRDDQESSKPDHDLLPGYAFTPDGKRLITAYDGKIHSVDVVRGEARVIPMSVPVSREIGPALQTQSRVPQGPVVARIVQRPTLSPDGKSLAFTAFGQLYVKSLPSGEPKPLTSGSRGGYQPAWSADGRWIVYTTWTSTEGGALWKIRASGSGRAIRLTNDAAYYRDPVWSPDGTRVLAMRMSKSDFSKGAADMSLAGIDEHAEEASESGVSLGASAAMDLAWVPADSGDTHVIVSAPGLMRPHFGPENDRVYLSSGLGLVSMRLDGSDRRAVLELKTSVMGSGSGGMEMQPMVLLSPDGQQVLAHVRGRVYAFPMAWTGVAPLTIDVSAAQVPMRRLDQQGGDDIAWNKSGTTALWTLGATVFRAPVNVEAAVESDALALRIEKPRAQPRGAVVLSGARVITMKADEVIEDADVLVVDNRISAIGPRGALQLPAKVTRVDVAGKTLVPGFIDLHPHMLALRRGVLELQAWPFQNYLSYGVTTGRDPQTMNVDPLVHEDLVEAGEVLGYRSFSTGPGAFPTNDIQSLEDALRVVRRYRDFYGVRTIKSYLIGNRQQRQWIIEAARHLNVMLTTEGGGDLVLDITHALDGMQGNEHVLPYTLHDDVIQLFSRTGIVYTPAILETYGGPSGWSPGYQNPSLYDDEKLRRFYPPDGLSRKRRSQWIPPEERFTSQLAQSAVAVARAGGRVCVGSHGNFAGLGYHWNLWAYADGGLTALEALRAATMCGAEALGYSQDLGSIEPGKLADILVLDQNPLDDIRHTESIRYVMKNGVLYRGDTLEEQWPTQRPAPPLWWH</sequence>
<proteinExistence type="inferred from homology"/>
<evidence type="ECO:0000313" key="5">
    <source>
        <dbReference type="Proteomes" id="UP001595904"/>
    </source>
</evidence>
<dbReference type="InterPro" id="IPR011059">
    <property type="entry name" value="Metal-dep_hydrolase_composite"/>
</dbReference>
<evidence type="ECO:0000256" key="1">
    <source>
        <dbReference type="ARBA" id="ARBA00009820"/>
    </source>
</evidence>